<keyword evidence="10" id="KW-1185">Reference proteome</keyword>
<sequence>MTKTIYTVSRLNGEVRRILEGEIGRVWLSAEVSNFSAPNSGHWYLTLKDHFSQIRCAMFKGKNRSVNFQPSNGQQVLVKGNISVYEPRGDYQLLIESMQPAGDGLLAQQFEALKMKLAADGLFAADSKRAIPKVIQRIGVVTSATGAAVRDILHVLQRRDPSIEVIIYPAQVQGDSAATQLCDAIDVANQRNEVDVILLTRGGGSMEDLWCFNDEGLAHTIYNSGLPIVSAVGHEVDTTISDYVADIRAPTPSAGAELLSKDVSNKVQQLSSLKSRLIQSYKLHTLQQAGILSEFSHRLQRHEPQNKLQQWQQRFDEIQLKLNSAINQKFHHDILKQQQLKNRLNEQSPHHRVKLLSEKLNYLDCKLSDSIKAKLKQSQLKLQQAGHQLNAISPLATLSRGYSITSDNNGCVITEAASLKQGDELMTRLHTGTVISSVEQILHEDYYQ</sequence>
<dbReference type="Pfam" id="PF13742">
    <property type="entry name" value="tRNA_anti_2"/>
    <property type="match status" value="1"/>
</dbReference>
<comment type="caution">
    <text evidence="9">The sequence shown here is derived from an EMBL/GenBank/DDBJ whole genome shotgun (WGS) entry which is preliminary data.</text>
</comment>
<accession>A0A3A6TJE7</accession>
<evidence type="ECO:0000256" key="2">
    <source>
        <dbReference type="ARBA" id="ARBA00022722"/>
    </source>
</evidence>
<dbReference type="InterPro" id="IPR025824">
    <property type="entry name" value="OB-fold_nuc-bd_dom"/>
</dbReference>
<dbReference type="GO" id="GO:0009318">
    <property type="term" value="C:exodeoxyribonuclease VII complex"/>
    <property type="evidence" value="ECO:0007669"/>
    <property type="project" value="UniProtKB-UniRule"/>
</dbReference>
<comment type="similarity">
    <text evidence="5 6">Belongs to the XseA family.</text>
</comment>
<keyword evidence="2 5" id="KW-0540">Nuclease</keyword>
<dbReference type="RefSeq" id="WP_121854590.1">
    <property type="nucleotide sequence ID" value="NZ_CP037952.1"/>
</dbReference>
<feature type="domain" description="Exonuclease VII large subunit C-terminal" evidence="7">
    <location>
        <begin position="122"/>
        <end position="435"/>
    </location>
</feature>
<dbReference type="InterPro" id="IPR020579">
    <property type="entry name" value="Exonuc_VII_lsu_C"/>
</dbReference>
<dbReference type="PANTHER" id="PTHR30008">
    <property type="entry name" value="EXODEOXYRIBONUCLEASE 7 LARGE SUBUNIT"/>
    <property type="match status" value="1"/>
</dbReference>
<comment type="subcellular location">
    <subcellularLocation>
        <location evidence="5 6">Cytoplasm</location>
    </subcellularLocation>
</comment>
<organism evidence="9 10">
    <name type="scientific">Parashewanella spongiae</name>
    <dbReference type="NCBI Taxonomy" id="342950"/>
    <lineage>
        <taxon>Bacteria</taxon>
        <taxon>Pseudomonadati</taxon>
        <taxon>Pseudomonadota</taxon>
        <taxon>Gammaproteobacteria</taxon>
        <taxon>Alteromonadales</taxon>
        <taxon>Shewanellaceae</taxon>
        <taxon>Parashewanella</taxon>
    </lineage>
</organism>
<name>A0A3A6TJE7_9GAMM</name>
<evidence type="ECO:0000256" key="1">
    <source>
        <dbReference type="ARBA" id="ARBA00022490"/>
    </source>
</evidence>
<keyword evidence="3 5" id="KW-0378">Hydrolase</keyword>
<dbReference type="EC" id="3.1.11.6" evidence="5"/>
<evidence type="ECO:0000256" key="6">
    <source>
        <dbReference type="RuleBase" id="RU004355"/>
    </source>
</evidence>
<dbReference type="GO" id="GO:0005737">
    <property type="term" value="C:cytoplasm"/>
    <property type="evidence" value="ECO:0007669"/>
    <property type="project" value="UniProtKB-SubCell"/>
</dbReference>
<feature type="domain" description="OB-fold nucleic acid binding" evidence="8">
    <location>
        <begin position="6"/>
        <end position="99"/>
    </location>
</feature>
<dbReference type="HAMAP" id="MF_00378">
    <property type="entry name" value="Exonuc_7_L"/>
    <property type="match status" value="1"/>
</dbReference>
<evidence type="ECO:0000259" key="7">
    <source>
        <dbReference type="Pfam" id="PF02601"/>
    </source>
</evidence>
<evidence type="ECO:0000256" key="4">
    <source>
        <dbReference type="ARBA" id="ARBA00022839"/>
    </source>
</evidence>
<dbReference type="NCBIfam" id="TIGR00237">
    <property type="entry name" value="xseA"/>
    <property type="match status" value="1"/>
</dbReference>
<dbReference type="Pfam" id="PF02601">
    <property type="entry name" value="Exonuc_VII_L"/>
    <property type="match status" value="1"/>
</dbReference>
<gene>
    <name evidence="5" type="primary">xseA</name>
    <name evidence="9" type="ORF">D5R81_15795</name>
</gene>
<comment type="function">
    <text evidence="5">Bidirectionally degrades single-stranded DNA into large acid-insoluble oligonucleotides, which are then degraded further into small acid-soluble oligonucleotides.</text>
</comment>
<dbReference type="CDD" id="cd04489">
    <property type="entry name" value="ExoVII_LU_OBF"/>
    <property type="match status" value="1"/>
</dbReference>
<evidence type="ECO:0000313" key="9">
    <source>
        <dbReference type="EMBL" id="RJY07446.1"/>
    </source>
</evidence>
<proteinExistence type="inferred from homology"/>
<dbReference type="EMBL" id="QYYH01000120">
    <property type="protein sequence ID" value="RJY07446.1"/>
    <property type="molecule type" value="Genomic_DNA"/>
</dbReference>
<evidence type="ECO:0000256" key="5">
    <source>
        <dbReference type="HAMAP-Rule" id="MF_00378"/>
    </source>
</evidence>
<dbReference type="InterPro" id="IPR003753">
    <property type="entry name" value="Exonuc_VII_L"/>
</dbReference>
<dbReference type="GO" id="GO:0003676">
    <property type="term" value="F:nucleic acid binding"/>
    <property type="evidence" value="ECO:0007669"/>
    <property type="project" value="InterPro"/>
</dbReference>
<protein>
    <recommendedName>
        <fullName evidence="5">Exodeoxyribonuclease 7 large subunit</fullName>
        <ecNumber evidence="5">3.1.11.6</ecNumber>
    </recommendedName>
    <alternativeName>
        <fullName evidence="5">Exodeoxyribonuclease VII large subunit</fullName>
        <shortName evidence="5">Exonuclease VII large subunit</shortName>
    </alternativeName>
</protein>
<evidence type="ECO:0000259" key="8">
    <source>
        <dbReference type="Pfam" id="PF13742"/>
    </source>
</evidence>
<comment type="subunit">
    <text evidence="5">Heterooligomer composed of large and small subunits.</text>
</comment>
<reference evidence="9 10" key="1">
    <citation type="submission" date="2018-09" db="EMBL/GenBank/DDBJ databases">
        <title>Phylogeny of the Shewanellaceae, and recommendation for two new genera, Pseudoshewanella and Parashewanella.</title>
        <authorList>
            <person name="Wang G."/>
        </authorList>
    </citation>
    <scope>NUCLEOTIDE SEQUENCE [LARGE SCALE GENOMIC DNA]</scope>
    <source>
        <strain evidence="9 10">KCTC 22492</strain>
    </source>
</reference>
<dbReference type="OrthoDB" id="9802795at2"/>
<dbReference type="Proteomes" id="UP000273022">
    <property type="component" value="Unassembled WGS sequence"/>
</dbReference>
<comment type="catalytic activity">
    <reaction evidence="5 6">
        <text>Exonucleolytic cleavage in either 5'- to 3'- or 3'- to 5'-direction to yield nucleoside 5'-phosphates.</text>
        <dbReference type="EC" id="3.1.11.6"/>
    </reaction>
</comment>
<evidence type="ECO:0000313" key="10">
    <source>
        <dbReference type="Proteomes" id="UP000273022"/>
    </source>
</evidence>
<dbReference type="AlphaFoldDB" id="A0A3A6TJE7"/>
<keyword evidence="4 5" id="KW-0269">Exonuclease</keyword>
<dbReference type="GO" id="GO:0006308">
    <property type="term" value="P:DNA catabolic process"/>
    <property type="evidence" value="ECO:0007669"/>
    <property type="project" value="UniProtKB-UniRule"/>
</dbReference>
<dbReference type="PANTHER" id="PTHR30008:SF0">
    <property type="entry name" value="EXODEOXYRIBONUCLEASE 7 LARGE SUBUNIT"/>
    <property type="match status" value="1"/>
</dbReference>
<evidence type="ECO:0000256" key="3">
    <source>
        <dbReference type="ARBA" id="ARBA00022801"/>
    </source>
</evidence>
<keyword evidence="1 5" id="KW-0963">Cytoplasm</keyword>
<dbReference type="GO" id="GO:0008855">
    <property type="term" value="F:exodeoxyribonuclease VII activity"/>
    <property type="evidence" value="ECO:0007669"/>
    <property type="project" value="UniProtKB-UniRule"/>
</dbReference>